<gene>
    <name evidence="1" type="ORF">FMOSSE_LOCUS10275</name>
</gene>
<organism evidence="1 2">
    <name type="scientific">Funneliformis mosseae</name>
    <name type="common">Endomycorrhizal fungus</name>
    <name type="synonym">Glomus mosseae</name>
    <dbReference type="NCBI Taxonomy" id="27381"/>
    <lineage>
        <taxon>Eukaryota</taxon>
        <taxon>Fungi</taxon>
        <taxon>Fungi incertae sedis</taxon>
        <taxon>Mucoromycota</taxon>
        <taxon>Glomeromycotina</taxon>
        <taxon>Glomeromycetes</taxon>
        <taxon>Glomerales</taxon>
        <taxon>Glomeraceae</taxon>
        <taxon>Funneliformis</taxon>
    </lineage>
</organism>
<dbReference type="Proteomes" id="UP000789375">
    <property type="component" value="Unassembled WGS sequence"/>
</dbReference>
<keyword evidence="2" id="KW-1185">Reference proteome</keyword>
<dbReference type="EMBL" id="CAJVPP010003323">
    <property type="protein sequence ID" value="CAG8626713.1"/>
    <property type="molecule type" value="Genomic_DNA"/>
</dbReference>
<dbReference type="AlphaFoldDB" id="A0A9N9D550"/>
<accession>A0A9N9D550</accession>
<protein>
    <submittedName>
        <fullName evidence="1">5080_t:CDS:1</fullName>
    </submittedName>
</protein>
<name>A0A9N9D550_FUNMO</name>
<evidence type="ECO:0000313" key="2">
    <source>
        <dbReference type="Proteomes" id="UP000789375"/>
    </source>
</evidence>
<sequence>MSYTSQDRKNDLIYIPIIRGYSARTITKWHHLYEYIRIVRLITSGNAQLL</sequence>
<comment type="caution">
    <text evidence="1">The sequence shown here is derived from an EMBL/GenBank/DDBJ whole genome shotgun (WGS) entry which is preliminary data.</text>
</comment>
<reference evidence="1" key="1">
    <citation type="submission" date="2021-06" db="EMBL/GenBank/DDBJ databases">
        <authorList>
            <person name="Kallberg Y."/>
            <person name="Tangrot J."/>
            <person name="Rosling A."/>
        </authorList>
    </citation>
    <scope>NUCLEOTIDE SEQUENCE</scope>
    <source>
        <strain evidence="1">87-6 pot B 2015</strain>
    </source>
</reference>
<proteinExistence type="predicted"/>
<evidence type="ECO:0000313" key="1">
    <source>
        <dbReference type="EMBL" id="CAG8626713.1"/>
    </source>
</evidence>